<dbReference type="GO" id="GO:0005886">
    <property type="term" value="C:plasma membrane"/>
    <property type="evidence" value="ECO:0007669"/>
    <property type="project" value="UniProtKB-SubCell"/>
</dbReference>
<dbReference type="KEGG" id="sman:C12CBH8_02930"/>
<dbReference type="RefSeq" id="WP_191229426.1">
    <property type="nucleotide sequence ID" value="NZ_AP023321.1"/>
</dbReference>
<dbReference type="Pfam" id="PF19300">
    <property type="entry name" value="BPD_transp_1_N"/>
    <property type="match status" value="1"/>
</dbReference>
<comment type="subcellular location">
    <subcellularLocation>
        <location evidence="1 7">Cell membrane</location>
        <topology evidence="1 7">Multi-pass membrane protein</topology>
    </subcellularLocation>
</comment>
<dbReference type="InterPro" id="IPR045621">
    <property type="entry name" value="BPD_transp_1_N"/>
</dbReference>
<reference evidence="10" key="1">
    <citation type="submission" date="2020-07" db="EMBL/GenBank/DDBJ databases">
        <title>Complete genome sequencing of Clostridia bacterium strain 12CBH8.</title>
        <authorList>
            <person name="Sakamoto M."/>
            <person name="Murakami T."/>
            <person name="Mori H."/>
        </authorList>
    </citation>
    <scope>NUCLEOTIDE SEQUENCE [LARGE SCALE GENOMIC DNA]</scope>
    <source>
        <strain evidence="10">12CBH8</strain>
    </source>
</reference>
<evidence type="ECO:0000256" key="5">
    <source>
        <dbReference type="ARBA" id="ARBA00022989"/>
    </source>
</evidence>
<evidence type="ECO:0000256" key="4">
    <source>
        <dbReference type="ARBA" id="ARBA00022692"/>
    </source>
</evidence>
<dbReference type="Proteomes" id="UP000593890">
    <property type="component" value="Chromosome"/>
</dbReference>
<dbReference type="CDD" id="cd06261">
    <property type="entry name" value="TM_PBP2"/>
    <property type="match status" value="1"/>
</dbReference>
<dbReference type="EMBL" id="AP023321">
    <property type="protein sequence ID" value="BCI59654.1"/>
    <property type="molecule type" value="Genomic_DNA"/>
</dbReference>
<evidence type="ECO:0000256" key="6">
    <source>
        <dbReference type="ARBA" id="ARBA00023136"/>
    </source>
</evidence>
<keyword evidence="6 7" id="KW-0472">Membrane</keyword>
<evidence type="ECO:0000256" key="1">
    <source>
        <dbReference type="ARBA" id="ARBA00004651"/>
    </source>
</evidence>
<feature type="transmembrane region" description="Helical" evidence="7">
    <location>
        <begin position="231"/>
        <end position="257"/>
    </location>
</feature>
<dbReference type="AlphaFoldDB" id="A0A7I8D4T8"/>
<feature type="transmembrane region" description="Helical" evidence="7">
    <location>
        <begin position="12"/>
        <end position="29"/>
    </location>
</feature>
<feature type="domain" description="ABC transmembrane type-1" evidence="8">
    <location>
        <begin position="99"/>
        <end position="296"/>
    </location>
</feature>
<dbReference type="Gene3D" id="1.10.3720.10">
    <property type="entry name" value="MetI-like"/>
    <property type="match status" value="1"/>
</dbReference>
<dbReference type="SUPFAM" id="SSF161098">
    <property type="entry name" value="MetI-like"/>
    <property type="match status" value="1"/>
</dbReference>
<keyword evidence="10" id="KW-1185">Reference proteome</keyword>
<dbReference type="GO" id="GO:0055085">
    <property type="term" value="P:transmembrane transport"/>
    <property type="evidence" value="ECO:0007669"/>
    <property type="project" value="InterPro"/>
</dbReference>
<keyword evidence="5 7" id="KW-1133">Transmembrane helix</keyword>
<dbReference type="InterPro" id="IPR000515">
    <property type="entry name" value="MetI-like"/>
</dbReference>
<dbReference type="Pfam" id="PF00528">
    <property type="entry name" value="BPD_transp_1"/>
    <property type="match status" value="1"/>
</dbReference>
<evidence type="ECO:0000256" key="2">
    <source>
        <dbReference type="ARBA" id="ARBA00022448"/>
    </source>
</evidence>
<dbReference type="PROSITE" id="PS50928">
    <property type="entry name" value="ABC_TM1"/>
    <property type="match status" value="1"/>
</dbReference>
<feature type="transmembrane region" description="Helical" evidence="7">
    <location>
        <begin position="135"/>
        <end position="156"/>
    </location>
</feature>
<dbReference type="PANTHER" id="PTHR43163">
    <property type="entry name" value="DIPEPTIDE TRANSPORT SYSTEM PERMEASE PROTEIN DPPB-RELATED"/>
    <property type="match status" value="1"/>
</dbReference>
<accession>A0A7I8D4T8</accession>
<protein>
    <submittedName>
        <fullName evidence="9">Peptide ABC transporter permease</fullName>
    </submittedName>
</protein>
<comment type="similarity">
    <text evidence="7">Belongs to the binding-protein-dependent transport system permease family.</text>
</comment>
<keyword evidence="3" id="KW-1003">Cell membrane</keyword>
<dbReference type="InterPro" id="IPR035906">
    <property type="entry name" value="MetI-like_sf"/>
</dbReference>
<evidence type="ECO:0000313" key="9">
    <source>
        <dbReference type="EMBL" id="BCI59654.1"/>
    </source>
</evidence>
<feature type="transmembrane region" description="Helical" evidence="7">
    <location>
        <begin position="176"/>
        <end position="196"/>
    </location>
</feature>
<evidence type="ECO:0000313" key="10">
    <source>
        <dbReference type="Proteomes" id="UP000593890"/>
    </source>
</evidence>
<name>A0A7I8D4T8_9FIRM</name>
<keyword evidence="4 7" id="KW-0812">Transmembrane</keyword>
<gene>
    <name evidence="9" type="ORF">C12CBH8_02930</name>
</gene>
<proteinExistence type="inferred from homology"/>
<sequence length="311" mass="34142">MSTKRFLLQKILQLFLTLFLVTAIAFILMKLSPIDAAEAYARRVFTVDNSRIELIREEMGLNRPLVVQYLDWLGDLLHFDLGTSLVDNKDVFLIVGTAAKETACIVLLATVLQAAGALILGTLLYLARRNFAGKVLGFVSIAAISIPAFYLATSFIDVVAVRWNLINVAGNTGLMRYLPAALCLAVSGIAFFGQMLSKAIQRAMNEDSVLYARCRGLSDRYIVVRYALPQAVISIVPTFMQMMGMCMAGSAIVENIFSLPGLGYRIVDSLTNRDLPVIYATVLFLAFALVIFNILADIIQRLLQTRKGGAA</sequence>
<evidence type="ECO:0000256" key="3">
    <source>
        <dbReference type="ARBA" id="ARBA00022475"/>
    </source>
</evidence>
<feature type="transmembrane region" description="Helical" evidence="7">
    <location>
        <begin position="277"/>
        <end position="296"/>
    </location>
</feature>
<keyword evidence="2 7" id="KW-0813">Transport</keyword>
<feature type="transmembrane region" description="Helical" evidence="7">
    <location>
        <begin position="105"/>
        <end position="126"/>
    </location>
</feature>
<organism evidence="9 10">
    <name type="scientific">Solibaculum mannosilyticum</name>
    <dbReference type="NCBI Taxonomy" id="2780922"/>
    <lineage>
        <taxon>Bacteria</taxon>
        <taxon>Bacillati</taxon>
        <taxon>Bacillota</taxon>
        <taxon>Clostridia</taxon>
        <taxon>Eubacteriales</taxon>
        <taxon>Oscillospiraceae</taxon>
        <taxon>Solibaculum</taxon>
    </lineage>
</organism>
<evidence type="ECO:0000259" key="8">
    <source>
        <dbReference type="PROSITE" id="PS50928"/>
    </source>
</evidence>
<dbReference type="PANTHER" id="PTHR43163:SF6">
    <property type="entry name" value="DIPEPTIDE TRANSPORT SYSTEM PERMEASE PROTEIN DPPB-RELATED"/>
    <property type="match status" value="1"/>
</dbReference>
<evidence type="ECO:0000256" key="7">
    <source>
        <dbReference type="RuleBase" id="RU363032"/>
    </source>
</evidence>